<feature type="region of interest" description="Disordered" evidence="14">
    <location>
        <begin position="828"/>
        <end position="857"/>
    </location>
</feature>
<keyword evidence="4 13" id="KW-0378">Hydrolase</keyword>
<dbReference type="FunFam" id="3.40.50.300:FF:001201">
    <property type="entry name" value="ATP-dependent DNA helicase UvrD2"/>
    <property type="match status" value="1"/>
</dbReference>
<comment type="similarity">
    <text evidence="1">Belongs to the helicase family. UvrD subfamily.</text>
</comment>
<evidence type="ECO:0000256" key="8">
    <source>
        <dbReference type="ARBA" id="ARBA00023204"/>
    </source>
</evidence>
<evidence type="ECO:0000256" key="14">
    <source>
        <dbReference type="SAM" id="MobiDB-lite"/>
    </source>
</evidence>
<dbReference type="InterPro" id="IPR027417">
    <property type="entry name" value="P-loop_NTPase"/>
</dbReference>
<dbReference type="GO" id="GO:0016787">
    <property type="term" value="F:hydrolase activity"/>
    <property type="evidence" value="ECO:0007669"/>
    <property type="project" value="UniProtKB-UniRule"/>
</dbReference>
<keyword evidence="2 13" id="KW-0547">Nucleotide-binding</keyword>
<dbReference type="GO" id="GO:0005524">
    <property type="term" value="F:ATP binding"/>
    <property type="evidence" value="ECO:0007669"/>
    <property type="project" value="UniProtKB-UniRule"/>
</dbReference>
<dbReference type="PROSITE" id="PS51217">
    <property type="entry name" value="UVRD_HELICASE_CTER"/>
    <property type="match status" value="1"/>
</dbReference>
<dbReference type="GO" id="GO:0000725">
    <property type="term" value="P:recombinational repair"/>
    <property type="evidence" value="ECO:0007669"/>
    <property type="project" value="TreeGrafter"/>
</dbReference>
<dbReference type="Proteomes" id="UP000298327">
    <property type="component" value="Unassembled WGS sequence"/>
</dbReference>
<evidence type="ECO:0000256" key="5">
    <source>
        <dbReference type="ARBA" id="ARBA00022806"/>
    </source>
</evidence>
<evidence type="ECO:0000313" key="17">
    <source>
        <dbReference type="EMBL" id="TFY71149.1"/>
    </source>
</evidence>
<name>A0A4Y9ZCL6_9AGAM</name>
<dbReference type="InterPro" id="IPR014017">
    <property type="entry name" value="DNA_helicase_UvrD-like_C"/>
</dbReference>
<dbReference type="InterPro" id="IPR000212">
    <property type="entry name" value="DNA_helicase_UvrD/REP"/>
</dbReference>
<dbReference type="EC" id="5.6.2.4" evidence="11"/>
<feature type="domain" description="UvrD-like helicase C-terminal" evidence="16">
    <location>
        <begin position="349"/>
        <end position="700"/>
    </location>
</feature>
<dbReference type="GO" id="GO:0003677">
    <property type="term" value="F:DNA binding"/>
    <property type="evidence" value="ECO:0007669"/>
    <property type="project" value="UniProtKB-KW"/>
</dbReference>
<feature type="region of interest" description="Disordered" evidence="14">
    <location>
        <begin position="874"/>
        <end position="1080"/>
    </location>
</feature>
<feature type="compositionally biased region" description="Polar residues" evidence="14">
    <location>
        <begin position="1010"/>
        <end position="1028"/>
    </location>
</feature>
<dbReference type="Pfam" id="PF13361">
    <property type="entry name" value="UvrD_C"/>
    <property type="match status" value="1"/>
</dbReference>
<dbReference type="Gene3D" id="3.40.50.300">
    <property type="entry name" value="P-loop containing nucleotide triphosphate hydrolases"/>
    <property type="match status" value="3"/>
</dbReference>
<evidence type="ECO:0000256" key="6">
    <source>
        <dbReference type="ARBA" id="ARBA00022840"/>
    </source>
</evidence>
<proteinExistence type="inferred from homology"/>
<evidence type="ECO:0000256" key="2">
    <source>
        <dbReference type="ARBA" id="ARBA00022741"/>
    </source>
</evidence>
<dbReference type="PANTHER" id="PTHR11070">
    <property type="entry name" value="UVRD / RECB / PCRA DNA HELICASE FAMILY MEMBER"/>
    <property type="match status" value="1"/>
</dbReference>
<evidence type="ECO:0000256" key="9">
    <source>
        <dbReference type="ARBA" id="ARBA00023235"/>
    </source>
</evidence>
<feature type="compositionally biased region" description="Pro residues" evidence="14">
    <location>
        <begin position="940"/>
        <end position="951"/>
    </location>
</feature>
<dbReference type="GO" id="GO:0005634">
    <property type="term" value="C:nucleus"/>
    <property type="evidence" value="ECO:0007669"/>
    <property type="project" value="TreeGrafter"/>
</dbReference>
<evidence type="ECO:0000313" key="18">
    <source>
        <dbReference type="Proteomes" id="UP000298327"/>
    </source>
</evidence>
<dbReference type="OrthoDB" id="1470711at2759"/>
<dbReference type="GO" id="GO:0043138">
    <property type="term" value="F:3'-5' DNA helicase activity"/>
    <property type="evidence" value="ECO:0007669"/>
    <property type="project" value="UniProtKB-EC"/>
</dbReference>
<feature type="binding site" evidence="13">
    <location>
        <begin position="70"/>
        <end position="77"/>
    </location>
    <ligand>
        <name>ATP</name>
        <dbReference type="ChEBI" id="CHEBI:30616"/>
    </ligand>
</feature>
<dbReference type="CDD" id="cd17932">
    <property type="entry name" value="DEXQc_UvrD"/>
    <property type="match status" value="1"/>
</dbReference>
<evidence type="ECO:0000256" key="7">
    <source>
        <dbReference type="ARBA" id="ARBA00023125"/>
    </source>
</evidence>
<comment type="caution">
    <text evidence="17">The sequence shown here is derived from an EMBL/GenBank/DDBJ whole genome shotgun (WGS) entry which is preliminary data.</text>
</comment>
<evidence type="ECO:0000256" key="13">
    <source>
        <dbReference type="PROSITE-ProRule" id="PRU00560"/>
    </source>
</evidence>
<gene>
    <name evidence="17" type="ORF">EVG20_g1852</name>
</gene>
<evidence type="ECO:0000256" key="10">
    <source>
        <dbReference type="ARBA" id="ARBA00034617"/>
    </source>
</evidence>
<dbReference type="SUPFAM" id="SSF52540">
    <property type="entry name" value="P-loop containing nucleoside triphosphate hydrolases"/>
    <property type="match status" value="1"/>
</dbReference>
<keyword evidence="9" id="KW-0413">Isomerase</keyword>
<comment type="catalytic activity">
    <reaction evidence="12">
        <text>ATP + H2O = ADP + phosphate + H(+)</text>
        <dbReference type="Rhea" id="RHEA:13065"/>
        <dbReference type="ChEBI" id="CHEBI:15377"/>
        <dbReference type="ChEBI" id="CHEBI:15378"/>
        <dbReference type="ChEBI" id="CHEBI:30616"/>
        <dbReference type="ChEBI" id="CHEBI:43474"/>
        <dbReference type="ChEBI" id="CHEBI:456216"/>
        <dbReference type="EC" id="5.6.2.4"/>
    </reaction>
</comment>
<feature type="region of interest" description="Disordered" evidence="14">
    <location>
        <begin position="623"/>
        <end position="643"/>
    </location>
</feature>
<accession>A0A4Y9ZCL6</accession>
<evidence type="ECO:0000259" key="15">
    <source>
        <dbReference type="PROSITE" id="PS51198"/>
    </source>
</evidence>
<evidence type="ECO:0000256" key="3">
    <source>
        <dbReference type="ARBA" id="ARBA00022763"/>
    </source>
</evidence>
<keyword evidence="18" id="KW-1185">Reference proteome</keyword>
<dbReference type="PANTHER" id="PTHR11070:SF2">
    <property type="entry name" value="ATP-DEPENDENT DNA HELICASE SRS2"/>
    <property type="match status" value="1"/>
</dbReference>
<dbReference type="Gene3D" id="1.10.486.10">
    <property type="entry name" value="PCRA, domain 4"/>
    <property type="match status" value="1"/>
</dbReference>
<feature type="region of interest" description="Disordered" evidence="14">
    <location>
        <begin position="588"/>
        <end position="607"/>
    </location>
</feature>
<keyword evidence="6 13" id="KW-0067">ATP-binding</keyword>
<keyword evidence="7" id="KW-0238">DNA-binding</keyword>
<evidence type="ECO:0000256" key="4">
    <source>
        <dbReference type="ARBA" id="ARBA00022801"/>
    </source>
</evidence>
<feature type="compositionally biased region" description="Polar residues" evidence="14">
    <location>
        <begin position="978"/>
        <end position="989"/>
    </location>
</feature>
<evidence type="ECO:0000256" key="11">
    <source>
        <dbReference type="ARBA" id="ARBA00034808"/>
    </source>
</evidence>
<keyword evidence="3" id="KW-0227">DNA damage</keyword>
<feature type="domain" description="UvrD-like helicase ATP-binding" evidence="15">
    <location>
        <begin position="49"/>
        <end position="348"/>
    </location>
</feature>
<dbReference type="Pfam" id="PF00580">
    <property type="entry name" value="UvrD-helicase"/>
    <property type="match status" value="1"/>
</dbReference>
<keyword evidence="5 13" id="KW-0347">Helicase</keyword>
<protein>
    <recommendedName>
        <fullName evidence="11">DNA 3'-5' helicase</fullName>
        <ecNumber evidence="11">5.6.2.4</ecNumber>
    </recommendedName>
</protein>
<feature type="compositionally biased region" description="Pro residues" evidence="14">
    <location>
        <begin position="883"/>
        <end position="892"/>
    </location>
</feature>
<evidence type="ECO:0000256" key="1">
    <source>
        <dbReference type="ARBA" id="ARBA00009922"/>
    </source>
</evidence>
<dbReference type="Gene3D" id="1.10.10.160">
    <property type="match status" value="1"/>
</dbReference>
<evidence type="ECO:0000256" key="12">
    <source>
        <dbReference type="ARBA" id="ARBA00048988"/>
    </source>
</evidence>
<organism evidence="17 18">
    <name type="scientific">Dentipellis fragilis</name>
    <dbReference type="NCBI Taxonomy" id="205917"/>
    <lineage>
        <taxon>Eukaryota</taxon>
        <taxon>Fungi</taxon>
        <taxon>Dikarya</taxon>
        <taxon>Basidiomycota</taxon>
        <taxon>Agaricomycotina</taxon>
        <taxon>Agaricomycetes</taxon>
        <taxon>Russulales</taxon>
        <taxon>Hericiaceae</taxon>
        <taxon>Dentipellis</taxon>
    </lineage>
</organism>
<sequence length="1080" mass="119983">MIYATTIAVASPRASAVSSTTTTPCFKMDQLLTTLNDPQRRGEYTLLLSCVPPAHALGISQLFNTHHMSRCRYWRVQEVLTSRIAYLIIQHRIAPSSICAVTFTNKAANEMRVRLTKLIGKEATSRLRMGTFHSLCARFLRMHANLAGLESNFTICDAQESQKIIAKLLKPFKNFLEDRNISLKESSVAWRISQAKSKGQGPDDVVAEAVKEKGANGTIQKTPENLKDTDPTTYVIVEVFREYRITLLRSNSLDFDDLLLYGVKLFGAHKKVSTWCKHILVDEFQDTNTMQYELMTHIAAEHQCVTIVGDPDQSIYAWRSADVTNLTNMIRDFPATEQIFLEQNYRSTASILSLSLAIISEDKERIKKSLHTAHPKGPAPTQLCLVDEIKEAEFIATEIKRLVAVSGGMLTWSDFAILMRFTALSREIETALQRESIPHKVLGGHKFFERMEVKDILAYLQIVDNGSFLPAFNRCINNPPRSIGEKSVSQILQRAEKDKISALELVERIYDGKAPDIKPPLKRKVATFVSTIRTVRNLAKKRVSAAALIRTLLDLLNYEEHLKKTQDDWQNRWENVQELINFASKEHETGDLPASQEPQAGKENDPVASQLEEDGFAIVDNSAKKKKEAAEPPTNQTGETPLRLFLQASMLSTDTETKDKEGEEEKNKDVRIILSPHLAPDMTSLILQKVILSTCHSAKGLEWPVVIVPATENGVFPHIRSEDEAEERRLLYVACTRAQSLLYLLTTVERMVGGARKARDLSFFVTRAIKGKRDLITAMLPEATLENRKIMAGVLSRPLPPEAEVEKRLEEFDRQGVRQRHLDSMKFYGAPLIPDDPPPANPIPWGGAKKADPNKPFSTALTVSSRLLRDEPLISQSANESRTPPPRTPAVVPPRRQRTPPMLPSPPSAKASSSKVRLNPGPPSQAKAPLDDHVINLDSSPPPVRPTPRPGPSRSTLPKPKPSSSRSTGVAAPLRQTFLPTQAQQQALSTPPIRPTFTASSIPTPELTPKPTSSRGSPSQHQQQSKSRPTAIPRAPSIAQASSKMVVEPEAPPVAGTKRRLGMGRPGMGYSNKKFKSPGQ</sequence>
<keyword evidence="8" id="KW-0234">DNA repair</keyword>
<dbReference type="STRING" id="205917.A0A4Y9ZCL6"/>
<comment type="catalytic activity">
    <reaction evidence="10">
        <text>Couples ATP hydrolysis with the unwinding of duplex DNA by translocating in the 3'-5' direction.</text>
        <dbReference type="EC" id="5.6.2.4"/>
    </reaction>
</comment>
<reference evidence="17 18" key="1">
    <citation type="submission" date="2019-02" db="EMBL/GenBank/DDBJ databases">
        <title>Genome sequencing of the rare red list fungi Dentipellis fragilis.</title>
        <authorList>
            <person name="Buettner E."/>
            <person name="Kellner H."/>
        </authorList>
    </citation>
    <scope>NUCLEOTIDE SEQUENCE [LARGE SCALE GENOMIC DNA]</scope>
    <source>
        <strain evidence="17 18">DSM 105465</strain>
    </source>
</reference>
<dbReference type="AlphaFoldDB" id="A0A4Y9ZCL6"/>
<evidence type="ECO:0000259" key="16">
    <source>
        <dbReference type="PROSITE" id="PS51217"/>
    </source>
</evidence>
<dbReference type="InterPro" id="IPR014016">
    <property type="entry name" value="UvrD-like_ATP-bd"/>
</dbReference>
<dbReference type="InterPro" id="IPR013986">
    <property type="entry name" value="DExx_box_DNA_helicase_dom_sf"/>
</dbReference>
<dbReference type="PROSITE" id="PS51198">
    <property type="entry name" value="UVRD_HELICASE_ATP_BIND"/>
    <property type="match status" value="1"/>
</dbReference>
<dbReference type="EMBL" id="SEOQ01000064">
    <property type="protein sequence ID" value="TFY71149.1"/>
    <property type="molecule type" value="Genomic_DNA"/>
</dbReference>